<dbReference type="InterPro" id="IPR011701">
    <property type="entry name" value="MFS"/>
</dbReference>
<feature type="transmembrane region" description="Helical" evidence="6">
    <location>
        <begin position="75"/>
        <end position="95"/>
    </location>
</feature>
<evidence type="ECO:0000313" key="9">
    <source>
        <dbReference type="Proteomes" id="UP000531594"/>
    </source>
</evidence>
<keyword evidence="3 6" id="KW-0812">Transmembrane</keyword>
<feature type="transmembrane region" description="Helical" evidence="6">
    <location>
        <begin position="12"/>
        <end position="33"/>
    </location>
</feature>
<feature type="domain" description="Major facilitator superfamily (MFS) profile" evidence="7">
    <location>
        <begin position="9"/>
        <end position="400"/>
    </location>
</feature>
<feature type="transmembrane region" description="Helical" evidence="6">
    <location>
        <begin position="222"/>
        <end position="244"/>
    </location>
</feature>
<dbReference type="GO" id="GO:0005886">
    <property type="term" value="C:plasma membrane"/>
    <property type="evidence" value="ECO:0007669"/>
    <property type="project" value="UniProtKB-SubCell"/>
</dbReference>
<keyword evidence="9" id="KW-1185">Reference proteome</keyword>
<evidence type="ECO:0000313" key="8">
    <source>
        <dbReference type="EMBL" id="MBB6447988.1"/>
    </source>
</evidence>
<dbReference type="EMBL" id="JACHGK010000039">
    <property type="protein sequence ID" value="MBB6447988.1"/>
    <property type="molecule type" value="Genomic_DNA"/>
</dbReference>
<dbReference type="InterPro" id="IPR036259">
    <property type="entry name" value="MFS_trans_sf"/>
</dbReference>
<dbReference type="PROSITE" id="PS50850">
    <property type="entry name" value="MFS"/>
    <property type="match status" value="1"/>
</dbReference>
<feature type="transmembrane region" description="Helical" evidence="6">
    <location>
        <begin position="141"/>
        <end position="159"/>
    </location>
</feature>
<evidence type="ECO:0000256" key="4">
    <source>
        <dbReference type="ARBA" id="ARBA00022989"/>
    </source>
</evidence>
<dbReference type="SUPFAM" id="SSF103473">
    <property type="entry name" value="MFS general substrate transporter"/>
    <property type="match status" value="1"/>
</dbReference>
<protein>
    <submittedName>
        <fullName evidence="8">MFS family permease</fullName>
    </submittedName>
</protein>
<keyword evidence="2" id="KW-0813">Transport</keyword>
<feature type="transmembrane region" description="Helical" evidence="6">
    <location>
        <begin position="256"/>
        <end position="275"/>
    </location>
</feature>
<evidence type="ECO:0000256" key="3">
    <source>
        <dbReference type="ARBA" id="ARBA00022692"/>
    </source>
</evidence>
<reference evidence="8 9" key="1">
    <citation type="submission" date="2020-08" db="EMBL/GenBank/DDBJ databases">
        <title>Genomic Encyclopedia of Type Strains, Phase IV (KMG-IV): sequencing the most valuable type-strain genomes for metagenomic binning, comparative biology and taxonomic classification.</title>
        <authorList>
            <person name="Goeker M."/>
        </authorList>
    </citation>
    <scope>NUCLEOTIDE SEQUENCE [LARGE SCALE GENOMIC DNA]</scope>
    <source>
        <strain evidence="8 9">DSM 5391</strain>
    </source>
</reference>
<evidence type="ECO:0000256" key="2">
    <source>
        <dbReference type="ARBA" id="ARBA00022448"/>
    </source>
</evidence>
<dbReference type="PANTHER" id="PTHR11360:SF284">
    <property type="entry name" value="EG:103B4.3 PROTEIN-RELATED"/>
    <property type="match status" value="1"/>
</dbReference>
<feature type="transmembrane region" description="Helical" evidence="6">
    <location>
        <begin position="165"/>
        <end position="184"/>
    </location>
</feature>
<feature type="transmembrane region" description="Helical" evidence="6">
    <location>
        <begin position="39"/>
        <end position="63"/>
    </location>
</feature>
<organism evidence="8 9">
    <name type="scientific">Bacillus benzoevorans</name>
    <dbReference type="NCBI Taxonomy" id="1456"/>
    <lineage>
        <taxon>Bacteria</taxon>
        <taxon>Bacillati</taxon>
        <taxon>Bacillota</taxon>
        <taxon>Bacilli</taxon>
        <taxon>Bacillales</taxon>
        <taxon>Bacillaceae</taxon>
        <taxon>Bacillus</taxon>
    </lineage>
</organism>
<comment type="caution">
    <text evidence="8">The sequence shown here is derived from an EMBL/GenBank/DDBJ whole genome shotgun (WGS) entry which is preliminary data.</text>
</comment>
<feature type="transmembrane region" description="Helical" evidence="6">
    <location>
        <begin position="311"/>
        <end position="333"/>
    </location>
</feature>
<dbReference type="PANTHER" id="PTHR11360">
    <property type="entry name" value="MONOCARBOXYLATE TRANSPORTER"/>
    <property type="match status" value="1"/>
</dbReference>
<dbReference type="CDD" id="cd17355">
    <property type="entry name" value="MFS_YcxA_like"/>
    <property type="match status" value="1"/>
</dbReference>
<dbReference type="InterPro" id="IPR020846">
    <property type="entry name" value="MFS_dom"/>
</dbReference>
<dbReference type="RefSeq" id="WP_184530433.1">
    <property type="nucleotide sequence ID" value="NZ_JACHGK010000039.1"/>
</dbReference>
<evidence type="ECO:0000256" key="5">
    <source>
        <dbReference type="ARBA" id="ARBA00023136"/>
    </source>
</evidence>
<dbReference type="Gene3D" id="1.20.1250.20">
    <property type="entry name" value="MFS general substrate transporter like domains"/>
    <property type="match status" value="1"/>
</dbReference>
<feature type="transmembrane region" description="Helical" evidence="6">
    <location>
        <begin position="345"/>
        <end position="364"/>
    </location>
</feature>
<name>A0A7X0LXP3_9BACI</name>
<dbReference type="AlphaFoldDB" id="A0A7X0LXP3"/>
<dbReference type="Pfam" id="PF07690">
    <property type="entry name" value="MFS_1"/>
    <property type="match status" value="1"/>
</dbReference>
<comment type="subcellular location">
    <subcellularLocation>
        <location evidence="1">Cell membrane</location>
        <topology evidence="1">Multi-pass membrane protein</topology>
    </subcellularLocation>
</comment>
<feature type="transmembrane region" description="Helical" evidence="6">
    <location>
        <begin position="376"/>
        <end position="395"/>
    </location>
</feature>
<feature type="transmembrane region" description="Helical" evidence="6">
    <location>
        <begin position="287"/>
        <end position="305"/>
    </location>
</feature>
<evidence type="ECO:0000256" key="1">
    <source>
        <dbReference type="ARBA" id="ARBA00004651"/>
    </source>
</evidence>
<gene>
    <name evidence="8" type="ORF">HNR53_004714</name>
</gene>
<dbReference type="InterPro" id="IPR050327">
    <property type="entry name" value="Proton-linked_MCT"/>
</dbReference>
<dbReference type="Proteomes" id="UP000531594">
    <property type="component" value="Unassembled WGS sequence"/>
</dbReference>
<evidence type="ECO:0000259" key="7">
    <source>
        <dbReference type="PROSITE" id="PS50850"/>
    </source>
</evidence>
<keyword evidence="5 6" id="KW-0472">Membrane</keyword>
<evidence type="ECO:0000256" key="6">
    <source>
        <dbReference type="SAM" id="Phobius"/>
    </source>
</evidence>
<feature type="transmembrane region" description="Helical" evidence="6">
    <location>
        <begin position="101"/>
        <end position="129"/>
    </location>
</feature>
<proteinExistence type="predicted"/>
<keyword evidence="4 6" id="KW-1133">Transmembrane helix</keyword>
<dbReference type="GO" id="GO:0022857">
    <property type="term" value="F:transmembrane transporter activity"/>
    <property type="evidence" value="ECO:0007669"/>
    <property type="project" value="InterPro"/>
</dbReference>
<sequence length="414" mass="44686">MVRTFLGSRIVFIAFLTLMGAFGLNLTAGQFFTPLHESYGWSLTTLSLAVSLNMITWGVFQPIMGKLIDRFGPKLVIASSATLMGISFILSATITQLWQFFLYYGVLTAVGFAGCGSMANSVLVSRWYVKKRATMLARSSMGMNFGQLALLPLTGILLVNSGFRVAFVVLGFIMLLIVVPFVLFGTKSNPNEIGQAPDGDSTSSFSPPSSVSLSEALKTREFWLASLGFVTCGYTLYLVTIHLPKFSVDLGGGTGLGGQLLGIAAFASAISMWITGQLARRYGKRSLLIGLYIIRLLAFVLLSLSTNIWQLYLFAIIYGISSMPIIPLVTGIIGDRFGANAMGSILGTTWFLHQIFAAIGVFLGGYIRTLTGSYEIAFWSGAGILVLGIVFSAFLDDSAIKQNLQVSQTSSRKL</sequence>
<accession>A0A7X0LXP3</accession>